<keyword evidence="2" id="KW-0963">Cytoplasm</keyword>
<comment type="subcellular location">
    <subcellularLocation>
        <location evidence="2">Cytoplasm</location>
    </subcellularLocation>
</comment>
<comment type="similarity">
    <text evidence="1 2">Belongs to the universal stress protein A family.</text>
</comment>
<dbReference type="STRING" id="1796606.A2G96_00020"/>
<organism evidence="4 5">
    <name type="scientific">Cupriavidus nantongensis</name>
    <dbReference type="NCBI Taxonomy" id="1796606"/>
    <lineage>
        <taxon>Bacteria</taxon>
        <taxon>Pseudomonadati</taxon>
        <taxon>Pseudomonadota</taxon>
        <taxon>Betaproteobacteria</taxon>
        <taxon>Burkholderiales</taxon>
        <taxon>Burkholderiaceae</taxon>
        <taxon>Cupriavidus</taxon>
    </lineage>
</organism>
<dbReference type="PRINTS" id="PR01438">
    <property type="entry name" value="UNVRSLSTRESS"/>
</dbReference>
<dbReference type="Proteomes" id="UP000075238">
    <property type="component" value="Chromosome 1"/>
</dbReference>
<dbReference type="PANTHER" id="PTHR46268:SF15">
    <property type="entry name" value="UNIVERSAL STRESS PROTEIN HP_0031"/>
    <property type="match status" value="1"/>
</dbReference>
<dbReference type="InterPro" id="IPR006015">
    <property type="entry name" value="Universal_stress_UspA"/>
</dbReference>
<evidence type="ECO:0000313" key="5">
    <source>
        <dbReference type="Proteomes" id="UP000075238"/>
    </source>
</evidence>
<proteinExistence type="inferred from homology"/>
<evidence type="ECO:0000259" key="3">
    <source>
        <dbReference type="Pfam" id="PF00582"/>
    </source>
</evidence>
<dbReference type="RefSeq" id="WP_062795655.1">
    <property type="nucleotide sequence ID" value="NZ_CP014844.1"/>
</dbReference>
<dbReference type="Pfam" id="PF00582">
    <property type="entry name" value="Usp"/>
    <property type="match status" value="1"/>
</dbReference>
<evidence type="ECO:0000313" key="4">
    <source>
        <dbReference type="EMBL" id="AMR76260.1"/>
    </source>
</evidence>
<protein>
    <recommendedName>
        <fullName evidence="2">Universal stress protein</fullName>
    </recommendedName>
</protein>
<keyword evidence="5" id="KW-1185">Reference proteome</keyword>
<accession>A0A142JDU8</accession>
<dbReference type="InterPro" id="IPR014729">
    <property type="entry name" value="Rossmann-like_a/b/a_fold"/>
</dbReference>
<dbReference type="GO" id="GO:0005737">
    <property type="term" value="C:cytoplasm"/>
    <property type="evidence" value="ECO:0007669"/>
    <property type="project" value="UniProtKB-SubCell"/>
</dbReference>
<name>A0A142JDU8_9BURK</name>
<feature type="domain" description="UspA" evidence="3">
    <location>
        <begin position="6"/>
        <end position="150"/>
    </location>
</feature>
<dbReference type="AlphaFoldDB" id="A0A142JDU8"/>
<dbReference type="PIRSF" id="PIRSF006276">
    <property type="entry name" value="UspA"/>
    <property type="match status" value="1"/>
</dbReference>
<dbReference type="KEGG" id="cnan:A2G96_00020"/>
<reference evidence="4 5" key="1">
    <citation type="submission" date="2016-03" db="EMBL/GenBank/DDBJ databases">
        <title>Complete genome sequence of a novel chlorpyrifos degrading bacterium, Cupriavidus nantongensis sp. X1.</title>
        <authorList>
            <person name="Fang L."/>
        </authorList>
    </citation>
    <scope>NUCLEOTIDE SEQUENCE [LARGE SCALE GENOMIC DNA]</scope>
    <source>
        <strain evidence="4 5">X1</strain>
    </source>
</reference>
<dbReference type="InterPro" id="IPR006016">
    <property type="entry name" value="UspA"/>
</dbReference>
<dbReference type="PANTHER" id="PTHR46268">
    <property type="entry name" value="STRESS RESPONSE PROTEIN NHAX"/>
    <property type="match status" value="1"/>
</dbReference>
<dbReference type="OrthoDB" id="8547832at2"/>
<evidence type="ECO:0000256" key="1">
    <source>
        <dbReference type="ARBA" id="ARBA00008791"/>
    </source>
</evidence>
<dbReference type="EMBL" id="CP014844">
    <property type="protein sequence ID" value="AMR76260.1"/>
    <property type="molecule type" value="Genomic_DNA"/>
</dbReference>
<dbReference type="CDD" id="cd00293">
    <property type="entry name" value="USP-like"/>
    <property type="match status" value="1"/>
</dbReference>
<dbReference type="SUPFAM" id="SSF52402">
    <property type="entry name" value="Adenine nucleotide alpha hydrolases-like"/>
    <property type="match status" value="1"/>
</dbReference>
<gene>
    <name evidence="4" type="ORF">A2G96_00020</name>
</gene>
<dbReference type="Gene3D" id="3.40.50.620">
    <property type="entry name" value="HUPs"/>
    <property type="match status" value="1"/>
</dbReference>
<sequence>MTSAAYSKIVVAVDGSSTSDLAVNEAIRVASPGAATVLALYVVDTGTPMFDAGYYDPSQLQKAFEESGQRALQDAAQRLAGAGVTHETQLVTAAAVPGDIGASINEAARQWGADLLVIGTHGRRGVRRLVLGSVAEAVIRQSTVPVLLVRGEAKAD</sequence>
<evidence type="ECO:0000256" key="2">
    <source>
        <dbReference type="PIRNR" id="PIRNR006276"/>
    </source>
</evidence>